<feature type="compositionally biased region" description="Polar residues" evidence="2">
    <location>
        <begin position="209"/>
        <end position="219"/>
    </location>
</feature>
<dbReference type="PANTHER" id="PTHR24111">
    <property type="entry name" value="LEUCINE-RICH REPEAT-CONTAINING PROTEIN 34"/>
    <property type="match status" value="1"/>
</dbReference>
<dbReference type="Pfam" id="PF13516">
    <property type="entry name" value="LRR_6"/>
    <property type="match status" value="2"/>
</dbReference>
<organism evidence="3 4">
    <name type="scientific">Reticulomyxa filosa</name>
    <dbReference type="NCBI Taxonomy" id="46433"/>
    <lineage>
        <taxon>Eukaryota</taxon>
        <taxon>Sar</taxon>
        <taxon>Rhizaria</taxon>
        <taxon>Retaria</taxon>
        <taxon>Foraminifera</taxon>
        <taxon>Monothalamids</taxon>
        <taxon>Reticulomyxidae</taxon>
        <taxon>Reticulomyxa</taxon>
    </lineage>
</organism>
<dbReference type="InterPro" id="IPR052201">
    <property type="entry name" value="LRR-containing_regulator"/>
</dbReference>
<reference evidence="3 4" key="1">
    <citation type="journal article" date="2013" name="Curr. Biol.">
        <title>The Genome of the Foraminiferan Reticulomyxa filosa.</title>
        <authorList>
            <person name="Glockner G."/>
            <person name="Hulsmann N."/>
            <person name="Schleicher M."/>
            <person name="Noegel A.A."/>
            <person name="Eichinger L."/>
            <person name="Gallinger C."/>
            <person name="Pawlowski J."/>
            <person name="Sierra R."/>
            <person name="Euteneuer U."/>
            <person name="Pillet L."/>
            <person name="Moustafa A."/>
            <person name="Platzer M."/>
            <person name="Groth M."/>
            <person name="Szafranski K."/>
            <person name="Schliwa M."/>
        </authorList>
    </citation>
    <scope>NUCLEOTIDE SEQUENCE [LARGE SCALE GENOMIC DNA]</scope>
</reference>
<keyword evidence="1" id="KW-0677">Repeat</keyword>
<evidence type="ECO:0000256" key="2">
    <source>
        <dbReference type="SAM" id="MobiDB-lite"/>
    </source>
</evidence>
<dbReference type="EMBL" id="ASPP01018867">
    <property type="protein sequence ID" value="ETO15714.1"/>
    <property type="molecule type" value="Genomic_DNA"/>
</dbReference>
<evidence type="ECO:0000313" key="4">
    <source>
        <dbReference type="Proteomes" id="UP000023152"/>
    </source>
</evidence>
<keyword evidence="4" id="KW-1185">Reference proteome</keyword>
<evidence type="ECO:0000313" key="3">
    <source>
        <dbReference type="EMBL" id="ETO15714.1"/>
    </source>
</evidence>
<dbReference type="SMART" id="SM00368">
    <property type="entry name" value="LRR_RI"/>
    <property type="match status" value="5"/>
</dbReference>
<dbReference type="Proteomes" id="UP000023152">
    <property type="component" value="Unassembled WGS sequence"/>
</dbReference>
<protein>
    <submittedName>
        <fullName evidence="3">Leucine rich repeat containing 34</fullName>
    </submittedName>
</protein>
<dbReference type="Gene3D" id="3.80.10.10">
    <property type="entry name" value="Ribonuclease Inhibitor"/>
    <property type="match status" value="2"/>
</dbReference>
<dbReference type="InterPro" id="IPR036047">
    <property type="entry name" value="F-box-like_dom_sf"/>
</dbReference>
<dbReference type="OrthoDB" id="120976at2759"/>
<feature type="region of interest" description="Disordered" evidence="2">
    <location>
        <begin position="196"/>
        <end position="232"/>
    </location>
</feature>
<accession>X6MPC8</accession>
<dbReference type="InterPro" id="IPR001611">
    <property type="entry name" value="Leu-rich_rpt"/>
</dbReference>
<dbReference type="PANTHER" id="PTHR24111:SF0">
    <property type="entry name" value="LEUCINE-RICH REPEAT-CONTAINING PROTEIN"/>
    <property type="match status" value="1"/>
</dbReference>
<proteinExistence type="predicted"/>
<gene>
    <name evidence="3" type="ORF">RFI_21651</name>
</gene>
<sequence>MDHKKSSKEKFSAESALLLQHCSDLQLLAIDIQIYILQFVPPHDKYHLTRYTCRRWYYLMQWYDRVPNEKVLFLFPGQFDHVVKSPFYNAKYDRTDHSMKLAALGLGVYINGKFCWLVNRAPSSDAVTKATSLDRHQCLANNANKNRQNIHSNKKNSATVHLQKDSVDDWFEKFHNKKLRSNTSVIHKESFGGSEFQMDLKEKEEESSTEALSVSSMEASSHGGAEENDNRLTDEDDILFGEAGSVSEENLKAYELEKNKKNLEGKDMKNICQALAANDCITLIDLSHCNLGNYEIRLLCAGLVQNHSVTDVMLVGNDIGVLGCEYLGYMLEFNDSLRSLWLRGNTLIGNEGLKYIAKGLQYNCTLQKLSLDDCDIRSETLRKDTYKQYGLRNDSKNSQGIPKLLFVKLLPVTASARFDALTDYEWMVLKEKQSKNQQAQQKNWKLSSSHYNNSGEEEHCDYVLEDKLCDGIIALAHVLCGNGEKDNLQIISLRNNQITDDMACVLIDGVNENGSLKEFHLSYNQLTNTSARYLTEMMNNSSKSDGSLDVYIKSGNQLDENIFACNHQEQIAPDNPFQSSLRRQFPKGQIY</sequence>
<name>X6MPC8_RETFI</name>
<evidence type="ECO:0000256" key="1">
    <source>
        <dbReference type="ARBA" id="ARBA00022737"/>
    </source>
</evidence>
<dbReference type="CDD" id="cd09917">
    <property type="entry name" value="F-box_SF"/>
    <property type="match status" value="1"/>
</dbReference>
<dbReference type="SUPFAM" id="SSF52047">
    <property type="entry name" value="RNI-like"/>
    <property type="match status" value="1"/>
</dbReference>
<comment type="caution">
    <text evidence="3">The sequence shown here is derived from an EMBL/GenBank/DDBJ whole genome shotgun (WGS) entry which is preliminary data.</text>
</comment>
<dbReference type="InterPro" id="IPR032675">
    <property type="entry name" value="LRR_dom_sf"/>
</dbReference>
<dbReference type="AlphaFoldDB" id="X6MPC8"/>
<dbReference type="SUPFAM" id="SSF81383">
    <property type="entry name" value="F-box domain"/>
    <property type="match status" value="1"/>
</dbReference>